<evidence type="ECO:0000313" key="12">
    <source>
        <dbReference type="Proteomes" id="UP000242146"/>
    </source>
</evidence>
<dbReference type="Pfam" id="PF00153">
    <property type="entry name" value="Mito_carr"/>
    <property type="match status" value="3"/>
</dbReference>
<evidence type="ECO:0000256" key="8">
    <source>
        <dbReference type="ARBA" id="ARBA00023136"/>
    </source>
</evidence>
<evidence type="ECO:0000256" key="4">
    <source>
        <dbReference type="ARBA" id="ARBA00022692"/>
    </source>
</evidence>
<dbReference type="PRINTS" id="PR00926">
    <property type="entry name" value="MITOCARRIER"/>
</dbReference>
<dbReference type="PROSITE" id="PS50920">
    <property type="entry name" value="SOLCAR"/>
    <property type="match status" value="3"/>
</dbReference>
<evidence type="ECO:0000256" key="3">
    <source>
        <dbReference type="ARBA" id="ARBA00022448"/>
    </source>
</evidence>
<dbReference type="OrthoDB" id="18574at2759"/>
<evidence type="ECO:0000256" key="2">
    <source>
        <dbReference type="ARBA" id="ARBA00006375"/>
    </source>
</evidence>
<dbReference type="STRING" id="101127.A0A1X2GMW2"/>
<dbReference type="Gene3D" id="1.50.40.10">
    <property type="entry name" value="Mitochondrial carrier domain"/>
    <property type="match status" value="1"/>
</dbReference>
<keyword evidence="3 10" id="KW-0813">Transport</keyword>
<sequence>MPSYITNENLSSSQLAFCGAVAGVISRFVVAPLDVVKIRMQLQNHRTNFTFANGSSTSTVKYASIIPSLRTILKEEGIKGWYKGNLPAEYLYLSYSAIEFWTFNELEKFMERKQMTEKLPHSTKTFISGMIAGSVATTITYPFDLLRTRFAVQGDTKHYTGIFQAIKSIYSIEGIRGFYPGIRPAIVQIMPYMGLLFTSYDLLASCFQRLREKDILSSQYKGTHDMISGAVSGVLSKTAVYPIDVVRKRLQVQGPYLTDYVVRSTKYSSNSWWACMKLIVVNEGPRSLYKGLLPSLIKVAPANAVTFLVFEETKKLLVNRSEKT</sequence>
<comment type="similarity">
    <text evidence="2 10">Belongs to the mitochondrial carrier (TC 2.A.29) family.</text>
</comment>
<feature type="repeat" description="Solcar" evidence="9">
    <location>
        <begin position="10"/>
        <end position="109"/>
    </location>
</feature>
<keyword evidence="8 9" id="KW-0472">Membrane</keyword>
<evidence type="ECO:0000256" key="6">
    <source>
        <dbReference type="ARBA" id="ARBA00022989"/>
    </source>
</evidence>
<comment type="caution">
    <text evidence="11">The sequence shown here is derived from an EMBL/GenBank/DDBJ whole genome shotgun (WGS) entry which is preliminary data.</text>
</comment>
<dbReference type="SUPFAM" id="SSF103506">
    <property type="entry name" value="Mitochondrial carrier"/>
    <property type="match status" value="1"/>
</dbReference>
<keyword evidence="7" id="KW-0496">Mitochondrion</keyword>
<dbReference type="GO" id="GO:0031966">
    <property type="term" value="C:mitochondrial membrane"/>
    <property type="evidence" value="ECO:0007669"/>
    <property type="project" value="UniProtKB-SubCell"/>
</dbReference>
<dbReference type="PANTHER" id="PTHR45624:SF10">
    <property type="entry name" value="SLC (SOLUTE CARRIER) HOMOLOG"/>
    <property type="match status" value="1"/>
</dbReference>
<comment type="subcellular location">
    <subcellularLocation>
        <location evidence="1">Mitochondrion membrane</location>
        <topology evidence="1">Multi-pass membrane protein</topology>
    </subcellularLocation>
</comment>
<organism evidence="11 12">
    <name type="scientific">Hesseltinella vesiculosa</name>
    <dbReference type="NCBI Taxonomy" id="101127"/>
    <lineage>
        <taxon>Eukaryota</taxon>
        <taxon>Fungi</taxon>
        <taxon>Fungi incertae sedis</taxon>
        <taxon>Mucoromycota</taxon>
        <taxon>Mucoromycotina</taxon>
        <taxon>Mucoromycetes</taxon>
        <taxon>Mucorales</taxon>
        <taxon>Cunninghamellaceae</taxon>
        <taxon>Hesseltinella</taxon>
    </lineage>
</organism>
<proteinExistence type="inferred from homology"/>
<reference evidence="11 12" key="1">
    <citation type="submission" date="2016-07" db="EMBL/GenBank/DDBJ databases">
        <title>Pervasive Adenine N6-methylation of Active Genes in Fungi.</title>
        <authorList>
            <consortium name="DOE Joint Genome Institute"/>
            <person name="Mondo S.J."/>
            <person name="Dannebaum R.O."/>
            <person name="Kuo R.C."/>
            <person name="Labutti K."/>
            <person name="Haridas S."/>
            <person name="Kuo A."/>
            <person name="Salamov A."/>
            <person name="Ahrendt S.R."/>
            <person name="Lipzen A."/>
            <person name="Sullivan W."/>
            <person name="Andreopoulos W.B."/>
            <person name="Clum A."/>
            <person name="Lindquist E."/>
            <person name="Daum C."/>
            <person name="Ramamoorthy G.K."/>
            <person name="Gryganskyi A."/>
            <person name="Culley D."/>
            <person name="Magnuson J.K."/>
            <person name="James T.Y."/>
            <person name="O'Malley M.A."/>
            <person name="Stajich J.E."/>
            <person name="Spatafora J.W."/>
            <person name="Visel A."/>
            <person name="Grigoriev I.V."/>
        </authorList>
    </citation>
    <scope>NUCLEOTIDE SEQUENCE [LARGE SCALE GENOMIC DNA]</scope>
    <source>
        <strain evidence="11 12">NRRL 3301</strain>
    </source>
</reference>
<dbReference type="AlphaFoldDB" id="A0A1X2GMW2"/>
<dbReference type="Proteomes" id="UP000242146">
    <property type="component" value="Unassembled WGS sequence"/>
</dbReference>
<name>A0A1X2GMW2_9FUNG</name>
<dbReference type="InterPro" id="IPR018108">
    <property type="entry name" value="MCP_transmembrane"/>
</dbReference>
<dbReference type="EMBL" id="MCGT01000009">
    <property type="protein sequence ID" value="ORX56753.1"/>
    <property type="molecule type" value="Genomic_DNA"/>
</dbReference>
<feature type="repeat" description="Solcar" evidence="9">
    <location>
        <begin position="220"/>
        <end position="316"/>
    </location>
</feature>
<keyword evidence="12" id="KW-1185">Reference proteome</keyword>
<dbReference type="InterPro" id="IPR002067">
    <property type="entry name" value="MCP"/>
</dbReference>
<dbReference type="GO" id="GO:0022857">
    <property type="term" value="F:transmembrane transporter activity"/>
    <property type="evidence" value="ECO:0007669"/>
    <property type="project" value="TreeGrafter"/>
</dbReference>
<evidence type="ECO:0000256" key="7">
    <source>
        <dbReference type="ARBA" id="ARBA00023128"/>
    </source>
</evidence>
<keyword evidence="5" id="KW-0677">Repeat</keyword>
<accession>A0A1X2GMW2</accession>
<evidence type="ECO:0000313" key="11">
    <source>
        <dbReference type="EMBL" id="ORX56753.1"/>
    </source>
</evidence>
<dbReference type="InterPro" id="IPR050567">
    <property type="entry name" value="Mitochondrial_Carrier"/>
</dbReference>
<keyword evidence="4 9" id="KW-0812">Transmembrane</keyword>
<keyword evidence="6" id="KW-1133">Transmembrane helix</keyword>
<evidence type="ECO:0000256" key="10">
    <source>
        <dbReference type="RuleBase" id="RU000488"/>
    </source>
</evidence>
<dbReference type="PANTHER" id="PTHR45624">
    <property type="entry name" value="MITOCHONDRIAL BASIC AMINO ACIDS TRANSPORTER-RELATED"/>
    <property type="match status" value="1"/>
</dbReference>
<gene>
    <name evidence="11" type="ORF">DM01DRAFT_1334316</name>
</gene>
<evidence type="ECO:0000256" key="5">
    <source>
        <dbReference type="ARBA" id="ARBA00022737"/>
    </source>
</evidence>
<protein>
    <submittedName>
        <fullName evidence="11">Mitochondrial carrier</fullName>
    </submittedName>
</protein>
<evidence type="ECO:0000256" key="1">
    <source>
        <dbReference type="ARBA" id="ARBA00004225"/>
    </source>
</evidence>
<dbReference type="InterPro" id="IPR023395">
    <property type="entry name" value="MCP_dom_sf"/>
</dbReference>
<feature type="repeat" description="Solcar" evidence="9">
    <location>
        <begin position="120"/>
        <end position="206"/>
    </location>
</feature>
<evidence type="ECO:0000256" key="9">
    <source>
        <dbReference type="PROSITE-ProRule" id="PRU00282"/>
    </source>
</evidence>